<sequence>METTLPEIPPSLQEAIERYQQARSAFETARDAAARIAGDLIKHQKSAEASETEAQAARLEAANLMRNAAAPLKQIRDLKAKERAAYTQAEDYRGIVADMQLAVDEAKLNAGSAKSNEHTRFCAAITVYADVAMKHAAQTLGPLFAAMELVELAYALEGHHGTTWGQLGYDSPRDAMHDRVRKIIQNAYTAAKTKLTGDKVMGMLKRPNGLDAVETTSPVGRHVKRIELEKRKAELLRSGFALPTSQSDGA</sequence>
<evidence type="ECO:0000313" key="2">
    <source>
        <dbReference type="EMBL" id="EHP41249.1"/>
    </source>
</evidence>
<reference evidence="2 3" key="1">
    <citation type="journal article" date="2012" name="J. Bacteriol.">
        <title>De Novo Genome Project of Cupriavidus basilensis OR16.</title>
        <authorList>
            <person name="Cserhati M."/>
            <person name="Kriszt B."/>
            <person name="Szoboszlay S."/>
            <person name="Toth A."/>
            <person name="Szabo I."/>
            <person name="Tancsics A."/>
            <person name="Nagy I."/>
            <person name="Horvath B."/>
            <person name="Nagy I."/>
            <person name="Kukolya J."/>
        </authorList>
    </citation>
    <scope>NUCLEOTIDE SEQUENCE [LARGE SCALE GENOMIC DNA]</scope>
    <source>
        <strain evidence="2 3">OR16</strain>
    </source>
</reference>
<dbReference type="PATRIC" id="fig|1127483.3.peg.4236"/>
<comment type="caution">
    <text evidence="2">The sequence shown here is derived from an EMBL/GenBank/DDBJ whole genome shotgun (WGS) entry which is preliminary data.</text>
</comment>
<keyword evidence="1" id="KW-0175">Coiled coil</keyword>
<dbReference type="RefSeq" id="WP_006159683.1">
    <property type="nucleotide sequence ID" value="NZ_AHJE01000051.1"/>
</dbReference>
<feature type="coiled-coil region" evidence="1">
    <location>
        <begin position="12"/>
        <end position="67"/>
    </location>
</feature>
<dbReference type="AlphaFoldDB" id="H1S8C9"/>
<dbReference type="OrthoDB" id="8967213at2"/>
<organism evidence="2 3">
    <name type="scientific">Cupriavidus basilensis OR16</name>
    <dbReference type="NCBI Taxonomy" id="1127483"/>
    <lineage>
        <taxon>Bacteria</taxon>
        <taxon>Pseudomonadati</taxon>
        <taxon>Pseudomonadota</taxon>
        <taxon>Betaproteobacteria</taxon>
        <taxon>Burkholderiales</taxon>
        <taxon>Burkholderiaceae</taxon>
        <taxon>Cupriavidus</taxon>
    </lineage>
</organism>
<proteinExistence type="predicted"/>
<evidence type="ECO:0000256" key="1">
    <source>
        <dbReference type="SAM" id="Coils"/>
    </source>
</evidence>
<accession>H1S8C9</accession>
<evidence type="ECO:0000313" key="3">
    <source>
        <dbReference type="Proteomes" id="UP000005808"/>
    </source>
</evidence>
<name>H1S8C9_9BURK</name>
<gene>
    <name evidence="2" type="ORF">OR16_21161</name>
</gene>
<protein>
    <submittedName>
        <fullName evidence="2">Uncharacterized protein</fullName>
    </submittedName>
</protein>
<dbReference type="EMBL" id="AHJE01000051">
    <property type="protein sequence ID" value="EHP41249.1"/>
    <property type="molecule type" value="Genomic_DNA"/>
</dbReference>
<dbReference type="Proteomes" id="UP000005808">
    <property type="component" value="Unassembled WGS sequence"/>
</dbReference>